<dbReference type="Pfam" id="PF00353">
    <property type="entry name" value="HemolysinCabind"/>
    <property type="match status" value="6"/>
</dbReference>
<evidence type="ECO:0000313" key="5">
    <source>
        <dbReference type="Proteomes" id="UP001243757"/>
    </source>
</evidence>
<dbReference type="SUPFAM" id="SSF51120">
    <property type="entry name" value="beta-Roll"/>
    <property type="match status" value="4"/>
</dbReference>
<comment type="subcellular location">
    <subcellularLocation>
        <location evidence="1">Secreted</location>
    </subcellularLocation>
</comment>
<proteinExistence type="predicted"/>
<feature type="region of interest" description="Disordered" evidence="3">
    <location>
        <begin position="263"/>
        <end position="286"/>
    </location>
</feature>
<feature type="region of interest" description="Disordered" evidence="3">
    <location>
        <begin position="308"/>
        <end position="339"/>
    </location>
</feature>
<sequence>MATFYLFNNSQAQQTLGAGEVGFIAEGATLALQDDAIVVNGNADLSILGTVFSGDDNGINQQSAQFRLTIGASGQLVSQSLYGLYSRFTSLLTIDNAGYVSGYYYGLYGRVTDDFGNAYVTNTGTISSVVGSAVRLQPGTASAYISNSGTIMGYSGIQIVGSSSQITNSGTIIAVDEPTGLGWAISGGTARDAITNTGTIVGQISTNDGNDIVKNSGNVGSLDLGTGDDTYNGRHGIATGSVLGGTGNDVLIGGVGEDDLHGGADDDTLKGKNDDDTLAGDDGNDLLNGGAGDDTLLGGAGADTLRGGAGDDTLDGGAGDDTLHGGRGEDTLTGGTGDDTYIVNDTEDDIIETSGGGYDTVMTRLATFALTYDNVERLFGTSDAGQTLTGNALDNVIVGAGGNDTLFGAAGNDQLNGGAGIDIMDGGAGDDVYFVDNAGDVVIETVGNGYDFVATGLATFALTYDNVEALQGLSNTGQTLSGNSLDNAIYGNSGNDKLYGGFGNDYLDGGTGADTMNGGFGDDTYIADEVGDVVTEAVGAGIDTVWTALSSYSLGTVANVENLTGISAGGQVLAGNTLNNTVTGNAGNDALYGGLGDDTLRGNSGNDTMNGGGGSDTFIFAASFGHDTINGFHAGTTGDADVISIASGLIADFADLLSHTADVGANTVITVDASNTITLLGVHKADLDVSDFSFF</sequence>
<gene>
    <name evidence="4" type="ORF">QO033_02180</name>
</gene>
<dbReference type="InterPro" id="IPR018511">
    <property type="entry name" value="Hemolysin-typ_Ca-bd_CS"/>
</dbReference>
<dbReference type="PRINTS" id="PR00313">
    <property type="entry name" value="CABNDNGRPT"/>
</dbReference>
<keyword evidence="2" id="KW-0964">Secreted</keyword>
<feature type="compositionally biased region" description="Basic and acidic residues" evidence="3">
    <location>
        <begin position="321"/>
        <end position="330"/>
    </location>
</feature>
<comment type="caution">
    <text evidence="4">The sequence shown here is derived from an EMBL/GenBank/DDBJ whole genome shotgun (WGS) entry which is preliminary data.</text>
</comment>
<dbReference type="RefSeq" id="WP_284479276.1">
    <property type="nucleotide sequence ID" value="NZ_JASNJD010000001.1"/>
</dbReference>
<dbReference type="InterPro" id="IPR001343">
    <property type="entry name" value="Hemolysn_Ca-bd"/>
</dbReference>
<keyword evidence="5" id="KW-1185">Reference proteome</keyword>
<reference evidence="4 5" key="1">
    <citation type="submission" date="2023-05" db="EMBL/GenBank/DDBJ databases">
        <title>Pseudodonghicola sp. nov.</title>
        <authorList>
            <person name="Huang J."/>
        </authorList>
    </citation>
    <scope>NUCLEOTIDE SEQUENCE [LARGE SCALE GENOMIC DNA]</scope>
    <source>
        <strain evidence="4 5">IC7</strain>
    </source>
</reference>
<dbReference type="PANTHER" id="PTHR38340:SF1">
    <property type="entry name" value="S-LAYER PROTEIN"/>
    <property type="match status" value="1"/>
</dbReference>
<dbReference type="Proteomes" id="UP001243757">
    <property type="component" value="Unassembled WGS sequence"/>
</dbReference>
<evidence type="ECO:0000313" key="4">
    <source>
        <dbReference type="EMBL" id="MDK3016464.1"/>
    </source>
</evidence>
<dbReference type="InterPro" id="IPR011049">
    <property type="entry name" value="Serralysin-like_metalloprot_C"/>
</dbReference>
<dbReference type="PANTHER" id="PTHR38340">
    <property type="entry name" value="S-LAYER PROTEIN"/>
    <property type="match status" value="1"/>
</dbReference>
<dbReference type="Gene3D" id="2.150.10.10">
    <property type="entry name" value="Serralysin-like metalloprotease, C-terminal"/>
    <property type="match status" value="5"/>
</dbReference>
<dbReference type="InterPro" id="IPR050557">
    <property type="entry name" value="RTX_toxin/Mannuronan_C5-epim"/>
</dbReference>
<name>A0ABT7EVU4_9RHOB</name>
<dbReference type="PROSITE" id="PS00330">
    <property type="entry name" value="HEMOLYSIN_CALCIUM"/>
    <property type="match status" value="5"/>
</dbReference>
<accession>A0ABT7EVU4</accession>
<organism evidence="4 5">
    <name type="scientific">Pseudodonghicola flavimaris</name>
    <dbReference type="NCBI Taxonomy" id="3050036"/>
    <lineage>
        <taxon>Bacteria</taxon>
        <taxon>Pseudomonadati</taxon>
        <taxon>Pseudomonadota</taxon>
        <taxon>Alphaproteobacteria</taxon>
        <taxon>Rhodobacterales</taxon>
        <taxon>Paracoccaceae</taxon>
        <taxon>Pseudodonghicola</taxon>
    </lineage>
</organism>
<protein>
    <submittedName>
        <fullName evidence="4">Calcium-binding protein</fullName>
    </submittedName>
</protein>
<dbReference type="EMBL" id="JASNJD010000001">
    <property type="protein sequence ID" value="MDK3016464.1"/>
    <property type="molecule type" value="Genomic_DNA"/>
</dbReference>
<evidence type="ECO:0000256" key="1">
    <source>
        <dbReference type="ARBA" id="ARBA00004613"/>
    </source>
</evidence>
<evidence type="ECO:0000256" key="2">
    <source>
        <dbReference type="ARBA" id="ARBA00022525"/>
    </source>
</evidence>
<evidence type="ECO:0000256" key="3">
    <source>
        <dbReference type="SAM" id="MobiDB-lite"/>
    </source>
</evidence>
<feature type="compositionally biased region" description="Basic and acidic residues" evidence="3">
    <location>
        <begin position="263"/>
        <end position="275"/>
    </location>
</feature>